<protein>
    <submittedName>
        <fullName evidence="1">Methyltransferase domain-containing protein</fullName>
    </submittedName>
</protein>
<dbReference type="STRING" id="1297750.SAMN05444405_10590"/>
<name>A0A1M4YV00_9BACE</name>
<dbReference type="GO" id="GO:0008168">
    <property type="term" value="F:methyltransferase activity"/>
    <property type="evidence" value="ECO:0007669"/>
    <property type="project" value="UniProtKB-KW"/>
</dbReference>
<dbReference type="GO" id="GO:0032259">
    <property type="term" value="P:methylation"/>
    <property type="evidence" value="ECO:0007669"/>
    <property type="project" value="UniProtKB-KW"/>
</dbReference>
<dbReference type="PANTHER" id="PTHR43861:SF6">
    <property type="entry name" value="METHYLTRANSFERASE TYPE 11"/>
    <property type="match status" value="1"/>
</dbReference>
<dbReference type="InterPro" id="IPR029063">
    <property type="entry name" value="SAM-dependent_MTases_sf"/>
</dbReference>
<dbReference type="Proteomes" id="UP000184509">
    <property type="component" value="Unassembled WGS sequence"/>
</dbReference>
<keyword evidence="1" id="KW-0808">Transferase</keyword>
<proteinExistence type="predicted"/>
<dbReference type="Pfam" id="PF13489">
    <property type="entry name" value="Methyltransf_23"/>
    <property type="match status" value="1"/>
</dbReference>
<dbReference type="CDD" id="cd02440">
    <property type="entry name" value="AdoMet_MTases"/>
    <property type="match status" value="1"/>
</dbReference>
<dbReference type="PANTHER" id="PTHR43861">
    <property type="entry name" value="TRANS-ACONITATE 2-METHYLTRANSFERASE-RELATED"/>
    <property type="match status" value="1"/>
</dbReference>
<evidence type="ECO:0000313" key="2">
    <source>
        <dbReference type="Proteomes" id="UP000184509"/>
    </source>
</evidence>
<keyword evidence="2" id="KW-1185">Reference proteome</keyword>
<dbReference type="RefSeq" id="WP_073400525.1">
    <property type="nucleotide sequence ID" value="NZ_FQTV01000005.1"/>
</dbReference>
<evidence type="ECO:0000313" key="1">
    <source>
        <dbReference type="EMBL" id="SHF09629.1"/>
    </source>
</evidence>
<dbReference type="AlphaFoldDB" id="A0A1M4YV00"/>
<dbReference type="SUPFAM" id="SSF53335">
    <property type="entry name" value="S-adenosyl-L-methionine-dependent methyltransferases"/>
    <property type="match status" value="1"/>
</dbReference>
<dbReference type="Gene3D" id="3.40.50.150">
    <property type="entry name" value="Vaccinia Virus protein VP39"/>
    <property type="match status" value="1"/>
</dbReference>
<organism evidence="1 2">
    <name type="scientific">Bacteroides luti</name>
    <dbReference type="NCBI Taxonomy" id="1297750"/>
    <lineage>
        <taxon>Bacteria</taxon>
        <taxon>Pseudomonadati</taxon>
        <taxon>Bacteroidota</taxon>
        <taxon>Bacteroidia</taxon>
        <taxon>Bacteroidales</taxon>
        <taxon>Bacteroidaceae</taxon>
        <taxon>Bacteroides</taxon>
    </lineage>
</organism>
<keyword evidence="1" id="KW-0489">Methyltransferase</keyword>
<dbReference type="EMBL" id="FQTV01000005">
    <property type="protein sequence ID" value="SHF09629.1"/>
    <property type="molecule type" value="Genomic_DNA"/>
</dbReference>
<dbReference type="OrthoDB" id="2370471at2"/>
<sequence length="302" mass="34654">MNKLTINTCPLCGGTHLVKKMTCTDFYASGEQFDLLQCENCGFQFTQGFPVEKEIGKYYETPDYISHSDTKKGMMNELYHLVRSRMLQKKAQLINNITGKTSGKILDIGTGTGYFSHTMQQKGWQVEAIEKSAQARSFAKKNFNLDIKDDSGLNDFSSGSFDVITLWHVMEHLEHLNETWERLHELLKDDGCLVVAVPNCSSYDAQKYKEFWAAYDVPRHLWHFTPDSIKKFGEKHNFTLVNHLPMPFDAFYVSILSEKYKESKSSLVKGMFAGTLAWFSSLSNKEKSSSIIYVFRKKGYEK</sequence>
<reference evidence="1 2" key="1">
    <citation type="submission" date="2016-11" db="EMBL/GenBank/DDBJ databases">
        <authorList>
            <person name="Jaros S."/>
            <person name="Januszkiewicz K."/>
            <person name="Wedrychowicz H."/>
        </authorList>
    </citation>
    <scope>NUCLEOTIDE SEQUENCE [LARGE SCALE GENOMIC DNA]</scope>
    <source>
        <strain evidence="1 2">DSM 26991</strain>
    </source>
</reference>
<accession>A0A1M4YV00</accession>
<gene>
    <name evidence="1" type="ORF">SAMN05444405_10590</name>
</gene>